<comment type="caution">
    <text evidence="1">The sequence shown here is derived from an EMBL/GenBank/DDBJ whole genome shotgun (WGS) entry which is preliminary data.</text>
</comment>
<reference evidence="1" key="1">
    <citation type="submission" date="2023-11" db="EMBL/GenBank/DDBJ databases">
        <title>Genome assemblies of two species of porcelain crab, Petrolisthes cinctipes and Petrolisthes manimaculis (Anomura: Porcellanidae).</title>
        <authorList>
            <person name="Angst P."/>
        </authorList>
    </citation>
    <scope>NUCLEOTIDE SEQUENCE</scope>
    <source>
        <strain evidence="1">PB745_02</strain>
        <tissue evidence="1">Gill</tissue>
    </source>
</reference>
<proteinExistence type="predicted"/>
<dbReference type="EMBL" id="JAWZYT010007287">
    <property type="protein sequence ID" value="KAK4286838.1"/>
    <property type="molecule type" value="Genomic_DNA"/>
</dbReference>
<dbReference type="Proteomes" id="UP001292094">
    <property type="component" value="Unassembled WGS sequence"/>
</dbReference>
<keyword evidence="3" id="KW-1185">Reference proteome</keyword>
<organism evidence="1 3">
    <name type="scientific">Petrolisthes manimaculis</name>
    <dbReference type="NCBI Taxonomy" id="1843537"/>
    <lineage>
        <taxon>Eukaryota</taxon>
        <taxon>Metazoa</taxon>
        <taxon>Ecdysozoa</taxon>
        <taxon>Arthropoda</taxon>
        <taxon>Crustacea</taxon>
        <taxon>Multicrustacea</taxon>
        <taxon>Malacostraca</taxon>
        <taxon>Eumalacostraca</taxon>
        <taxon>Eucarida</taxon>
        <taxon>Decapoda</taxon>
        <taxon>Pleocyemata</taxon>
        <taxon>Anomura</taxon>
        <taxon>Galatheoidea</taxon>
        <taxon>Porcellanidae</taxon>
        <taxon>Petrolisthes</taxon>
    </lineage>
</organism>
<name>A0AAE1NBL6_9EUCA</name>
<gene>
    <name evidence="2" type="ORF">Pmani_012953</name>
    <name evidence="1" type="ORF">Pmani_040074</name>
</gene>
<dbReference type="AlphaFoldDB" id="A0AAE1NBL6"/>
<evidence type="ECO:0000313" key="1">
    <source>
        <dbReference type="EMBL" id="KAK4286838.1"/>
    </source>
</evidence>
<evidence type="ECO:0000313" key="3">
    <source>
        <dbReference type="Proteomes" id="UP001292094"/>
    </source>
</evidence>
<sequence length="100" mass="11158">MVEERCWFIPLDTNEAVFSSLTNPCLMVRVIQARTKAPTIPCLLRTLTVKEGKEERCPLYKLKARVPPTSPVPIVVMPSCCLSGGENESDDVRDKVRVIA</sequence>
<protein>
    <submittedName>
        <fullName evidence="1">Uncharacterized protein</fullName>
    </submittedName>
</protein>
<dbReference type="EMBL" id="JAWZYT010001075">
    <property type="protein sequence ID" value="KAK4315836.1"/>
    <property type="molecule type" value="Genomic_DNA"/>
</dbReference>
<evidence type="ECO:0000313" key="2">
    <source>
        <dbReference type="EMBL" id="KAK4315836.1"/>
    </source>
</evidence>
<accession>A0AAE1NBL6</accession>